<dbReference type="PANTHER" id="PTHR47683">
    <property type="entry name" value="PSEUDOURIDINE SYNTHASE FAMILY PROTEIN-RELATED"/>
    <property type="match status" value="1"/>
</dbReference>
<dbReference type="Gene3D" id="3.30.70.1560">
    <property type="entry name" value="Alpha-L RNA-binding motif"/>
    <property type="match status" value="1"/>
</dbReference>
<evidence type="ECO:0000256" key="1">
    <source>
        <dbReference type="ARBA" id="ARBA00008348"/>
    </source>
</evidence>
<dbReference type="InterPro" id="IPR020094">
    <property type="entry name" value="TruA/RsuA/RluB/E/F_N"/>
</dbReference>
<dbReference type="SUPFAM" id="SSF55174">
    <property type="entry name" value="Alpha-L RNA-binding motif"/>
    <property type="match status" value="1"/>
</dbReference>
<proteinExistence type="inferred from homology"/>
<name>A0ABS4KM15_9FIRM</name>
<dbReference type="InterPro" id="IPR000748">
    <property type="entry name" value="PsdUridine_synth_RsuA/RluB/E/F"/>
</dbReference>
<comment type="similarity">
    <text evidence="1 4">Belongs to the pseudouridine synthase RsuA family.</text>
</comment>
<dbReference type="Gene3D" id="3.30.70.580">
    <property type="entry name" value="Pseudouridine synthase I, catalytic domain, N-terminal subdomain"/>
    <property type="match status" value="1"/>
</dbReference>
<dbReference type="InterPro" id="IPR020103">
    <property type="entry name" value="PsdUridine_synth_cat_dom_sf"/>
</dbReference>
<evidence type="ECO:0000313" key="6">
    <source>
        <dbReference type="EMBL" id="MBP2028186.1"/>
    </source>
</evidence>
<dbReference type="Pfam" id="PF01479">
    <property type="entry name" value="S4"/>
    <property type="match status" value="1"/>
</dbReference>
<dbReference type="Gene3D" id="3.10.290.10">
    <property type="entry name" value="RNA-binding S4 domain"/>
    <property type="match status" value="1"/>
</dbReference>
<dbReference type="PANTHER" id="PTHR47683:SF2">
    <property type="entry name" value="RNA-BINDING S4 DOMAIN-CONTAINING PROTEIN"/>
    <property type="match status" value="1"/>
</dbReference>
<dbReference type="RefSeq" id="WP_209661241.1">
    <property type="nucleotide sequence ID" value="NZ_JAGGLI010000023.1"/>
</dbReference>
<dbReference type="InterPro" id="IPR036986">
    <property type="entry name" value="S4_RNA-bd_sf"/>
</dbReference>
<dbReference type="InterPro" id="IPR042092">
    <property type="entry name" value="PsdUridine_s_RsuA/RluB/E/F_cat"/>
</dbReference>
<gene>
    <name evidence="6" type="ORF">J2Z35_001987</name>
</gene>
<evidence type="ECO:0000259" key="5">
    <source>
        <dbReference type="SMART" id="SM00363"/>
    </source>
</evidence>
<evidence type="ECO:0000256" key="4">
    <source>
        <dbReference type="RuleBase" id="RU003887"/>
    </source>
</evidence>
<accession>A0ABS4KM15</accession>
<keyword evidence="7" id="KW-1185">Reference proteome</keyword>
<sequence length="234" mass="26944">MRINKYIALCGVASRRKAEELILEGKVSIDNKIIKDLAIQVQDNNIVKVNNKVIRPVESYKYFILNKPVGYISTAKDQFGRKSVIDFFDSNDRIYPVGRLDYDSRGLLLMTNDGDLTYKLTHPKHNIYKKYEVKVDKPLNESETKEFMSGVDIGGYITAPCRLKRLSFQALYEVIIGEGKNRQIRKMFSYFGKKVIDLNRVAIGELELSTLKEGSYRALTEKEINYLKKIAEIK</sequence>
<dbReference type="CDD" id="cd00165">
    <property type="entry name" value="S4"/>
    <property type="match status" value="1"/>
</dbReference>
<dbReference type="NCBIfam" id="TIGR00093">
    <property type="entry name" value="pseudouridine synthase"/>
    <property type="match status" value="1"/>
</dbReference>
<dbReference type="SUPFAM" id="SSF55120">
    <property type="entry name" value="Pseudouridine synthase"/>
    <property type="match status" value="1"/>
</dbReference>
<dbReference type="EMBL" id="JAGGLI010000023">
    <property type="protein sequence ID" value="MBP2028186.1"/>
    <property type="molecule type" value="Genomic_DNA"/>
</dbReference>
<dbReference type="InterPro" id="IPR018496">
    <property type="entry name" value="PsdUridine_synth_RsuA/RluB_CS"/>
</dbReference>
<evidence type="ECO:0000256" key="2">
    <source>
        <dbReference type="ARBA" id="ARBA00023235"/>
    </source>
</evidence>
<reference evidence="6 7" key="1">
    <citation type="submission" date="2021-03" db="EMBL/GenBank/DDBJ databases">
        <title>Genomic Encyclopedia of Type Strains, Phase IV (KMG-IV): sequencing the most valuable type-strain genomes for metagenomic binning, comparative biology and taxonomic classification.</title>
        <authorList>
            <person name="Goeker M."/>
        </authorList>
    </citation>
    <scope>NUCLEOTIDE SEQUENCE [LARGE SCALE GENOMIC DNA]</scope>
    <source>
        <strain evidence="6 7">DSM 27512</strain>
    </source>
</reference>
<keyword evidence="2 4" id="KW-0413">Isomerase</keyword>
<dbReference type="InterPro" id="IPR006145">
    <property type="entry name" value="PsdUridine_synth_RsuA/RluA"/>
</dbReference>
<dbReference type="Proteomes" id="UP001314903">
    <property type="component" value="Unassembled WGS sequence"/>
</dbReference>
<dbReference type="PROSITE" id="PS50889">
    <property type="entry name" value="S4"/>
    <property type="match status" value="1"/>
</dbReference>
<evidence type="ECO:0000313" key="7">
    <source>
        <dbReference type="Proteomes" id="UP001314903"/>
    </source>
</evidence>
<dbReference type="CDD" id="cd02870">
    <property type="entry name" value="PseudoU_synth_RsuA_like"/>
    <property type="match status" value="1"/>
</dbReference>
<dbReference type="InterPro" id="IPR050343">
    <property type="entry name" value="RsuA_PseudoU_synthase"/>
</dbReference>
<organism evidence="6 7">
    <name type="scientific">Acetoanaerobium pronyense</name>
    <dbReference type="NCBI Taxonomy" id="1482736"/>
    <lineage>
        <taxon>Bacteria</taxon>
        <taxon>Bacillati</taxon>
        <taxon>Bacillota</taxon>
        <taxon>Clostridia</taxon>
        <taxon>Peptostreptococcales</taxon>
        <taxon>Filifactoraceae</taxon>
        <taxon>Acetoanaerobium</taxon>
    </lineage>
</organism>
<protein>
    <recommendedName>
        <fullName evidence="4">Pseudouridine synthase</fullName>
        <ecNumber evidence="4">5.4.99.-</ecNumber>
    </recommendedName>
</protein>
<evidence type="ECO:0000256" key="3">
    <source>
        <dbReference type="PROSITE-ProRule" id="PRU00182"/>
    </source>
</evidence>
<dbReference type="GO" id="GO:0160139">
    <property type="term" value="F:23S rRNA pseudouridine(2605) synthase activity"/>
    <property type="evidence" value="ECO:0007669"/>
    <property type="project" value="UniProtKB-EC"/>
</dbReference>
<dbReference type="InterPro" id="IPR002942">
    <property type="entry name" value="S4_RNA-bd"/>
</dbReference>
<dbReference type="PROSITE" id="PS01149">
    <property type="entry name" value="PSI_RSU"/>
    <property type="match status" value="1"/>
</dbReference>
<feature type="domain" description="RNA-binding S4" evidence="5">
    <location>
        <begin position="1"/>
        <end position="63"/>
    </location>
</feature>
<comment type="caution">
    <text evidence="6">The sequence shown here is derived from an EMBL/GenBank/DDBJ whole genome shotgun (WGS) entry which is preliminary data.</text>
</comment>
<dbReference type="SMART" id="SM00363">
    <property type="entry name" value="S4"/>
    <property type="match status" value="1"/>
</dbReference>
<dbReference type="EC" id="5.4.99.-" evidence="4"/>
<dbReference type="Pfam" id="PF00849">
    <property type="entry name" value="PseudoU_synth_2"/>
    <property type="match status" value="1"/>
</dbReference>
<keyword evidence="3" id="KW-0694">RNA-binding</keyword>